<keyword evidence="1" id="KW-0808">Transferase</keyword>
<keyword evidence="1" id="KW-0675">Receptor</keyword>
<accession>A0ABD2C2N9</accession>
<reference evidence="1 2" key="1">
    <citation type="journal article" date="2024" name="Ann. Entomol. Soc. Am.">
        <title>Genomic analyses of the southern and eastern yellowjacket wasps (Hymenoptera: Vespidae) reveal evolutionary signatures of social life.</title>
        <authorList>
            <person name="Catto M.A."/>
            <person name="Caine P.B."/>
            <person name="Orr S.E."/>
            <person name="Hunt B.G."/>
            <person name="Goodisman M.A.D."/>
        </authorList>
    </citation>
    <scope>NUCLEOTIDE SEQUENCE [LARGE SCALE GENOMIC DNA]</scope>
    <source>
        <strain evidence="1">233</strain>
        <tissue evidence="1">Head and thorax</tissue>
    </source>
</reference>
<protein>
    <submittedName>
        <fullName evidence="1">ALK tyrosine kinase receptor isoform X1</fullName>
    </submittedName>
</protein>
<comment type="caution">
    <text evidence="1">The sequence shown here is derived from an EMBL/GenBank/DDBJ whole genome shotgun (WGS) entry which is preliminary data.</text>
</comment>
<evidence type="ECO:0000313" key="2">
    <source>
        <dbReference type="Proteomes" id="UP001607302"/>
    </source>
</evidence>
<gene>
    <name evidence="1" type="ORF">V1478_001600</name>
</gene>
<keyword evidence="2" id="KW-1185">Reference proteome</keyword>
<dbReference type="AlphaFoldDB" id="A0ABD2C2N9"/>
<evidence type="ECO:0000313" key="1">
    <source>
        <dbReference type="EMBL" id="KAL2739034.1"/>
    </source>
</evidence>
<dbReference type="GO" id="GO:0016301">
    <property type="term" value="F:kinase activity"/>
    <property type="evidence" value="ECO:0007669"/>
    <property type="project" value="UniProtKB-KW"/>
</dbReference>
<sequence length="96" mass="11042">MDLLQITREYIYLSDKTTWTRCFWRSLSRYNKKHSLAVKTLPSLAISQAEVDFMMEVLIDLNLINYATPSYILPAGDREIIITGSETESISVHLNS</sequence>
<dbReference type="EMBL" id="JAUDFV010000025">
    <property type="protein sequence ID" value="KAL2739034.1"/>
    <property type="molecule type" value="Genomic_DNA"/>
</dbReference>
<keyword evidence="1" id="KW-0418">Kinase</keyword>
<name>A0ABD2C2N9_VESSQ</name>
<organism evidence="1 2">
    <name type="scientific">Vespula squamosa</name>
    <name type="common">Southern yellow jacket</name>
    <name type="synonym">Wasp</name>
    <dbReference type="NCBI Taxonomy" id="30214"/>
    <lineage>
        <taxon>Eukaryota</taxon>
        <taxon>Metazoa</taxon>
        <taxon>Ecdysozoa</taxon>
        <taxon>Arthropoda</taxon>
        <taxon>Hexapoda</taxon>
        <taxon>Insecta</taxon>
        <taxon>Pterygota</taxon>
        <taxon>Neoptera</taxon>
        <taxon>Endopterygota</taxon>
        <taxon>Hymenoptera</taxon>
        <taxon>Apocrita</taxon>
        <taxon>Aculeata</taxon>
        <taxon>Vespoidea</taxon>
        <taxon>Vespidae</taxon>
        <taxon>Vespinae</taxon>
        <taxon>Vespula</taxon>
    </lineage>
</organism>
<proteinExistence type="predicted"/>
<dbReference type="Proteomes" id="UP001607302">
    <property type="component" value="Unassembled WGS sequence"/>
</dbReference>